<dbReference type="Gene3D" id="3.40.50.720">
    <property type="entry name" value="NAD(P)-binding Rossmann-like Domain"/>
    <property type="match status" value="2"/>
</dbReference>
<dbReference type="InterPro" id="IPR050259">
    <property type="entry name" value="SDR"/>
</dbReference>
<comment type="catalytic activity">
    <reaction evidence="16">
        <text>a (3R)-hydroxyacyl-[ACP] + NADP(+) = a 3-oxoacyl-[ACP] + NADPH + H(+)</text>
        <dbReference type="Rhea" id="RHEA:17397"/>
        <dbReference type="Rhea" id="RHEA-COMP:9916"/>
        <dbReference type="Rhea" id="RHEA-COMP:9945"/>
        <dbReference type="ChEBI" id="CHEBI:15378"/>
        <dbReference type="ChEBI" id="CHEBI:57783"/>
        <dbReference type="ChEBI" id="CHEBI:58349"/>
        <dbReference type="ChEBI" id="CHEBI:78776"/>
        <dbReference type="ChEBI" id="CHEBI:78827"/>
        <dbReference type="EC" id="1.1.1.100"/>
    </reaction>
</comment>
<dbReference type="PRINTS" id="PR00081">
    <property type="entry name" value="GDHRDH"/>
</dbReference>
<keyword evidence="6" id="KW-0444">Lipid biosynthesis</keyword>
<keyword evidence="7" id="KW-0276">Fatty acid metabolism</keyword>
<dbReference type="STRING" id="706191.PANA_1932"/>
<evidence type="ECO:0000256" key="4">
    <source>
        <dbReference type="ARBA" id="ARBA00012948"/>
    </source>
</evidence>
<evidence type="ECO:0000313" key="18">
    <source>
        <dbReference type="Proteomes" id="UP000001702"/>
    </source>
</evidence>
<dbReference type="EMBL" id="CP001875">
    <property type="protein sequence ID" value="ADD77099.1"/>
    <property type="molecule type" value="Genomic_DNA"/>
</dbReference>
<dbReference type="InterPro" id="IPR020904">
    <property type="entry name" value="Sc_DH/Rdtase_CS"/>
</dbReference>
<evidence type="ECO:0000256" key="16">
    <source>
        <dbReference type="ARBA" id="ARBA00048508"/>
    </source>
</evidence>
<proteinExistence type="inferred from homology"/>
<dbReference type="FunFam" id="3.40.50.720:FF:000084">
    <property type="entry name" value="Short-chain dehydrogenase reductase"/>
    <property type="match status" value="1"/>
</dbReference>
<dbReference type="GO" id="GO:0006633">
    <property type="term" value="P:fatty acid biosynthetic process"/>
    <property type="evidence" value="ECO:0007669"/>
    <property type="project" value="UniProtKB-KW"/>
</dbReference>
<accession>D4GEJ2</accession>
<keyword evidence="18" id="KW-1185">Reference proteome</keyword>
<keyword evidence="8" id="KW-0106">Calcium</keyword>
<evidence type="ECO:0000313" key="17">
    <source>
        <dbReference type="EMBL" id="ADD77099.1"/>
    </source>
</evidence>
<sequence length="509" mass="52962">MQNEKGTPVAAISGAASGIGLALATLYAQRGVRVIAGYYPQDPHDPALASAQVEAARGEALWLPLNVGSTASVDAFIAQGVQHFGRLDYVVANAGILRRAGIDEMSDARWDEMLNVDLTGVMRLFRAAAAHLHSGASLVAVSSIAGGVYGWQDHAHYAAAKAAVPGICRSLAVELAPRGVRCNAIIPGLIETPQSLDKHNSLGPEGLAKAAHAIPLGRVGRADEVAKTIAFLTSEESSYLTGQSLIVDGGLTVRWPDYGESMQLASKRCVVSGAASGIGAAIATLFAREGAHLILTDRNSEHLEAMVTRCRALGVPCFGVVADVGEVDGATAGVDACLERFDGIDILVNNAGMLTQARCMDITLAMWEQMMAVDLRSVFLATQRALPSMLAQRWGRVINIASQLGIKGGAELSHYAAAKAGVIGFTKSLALEVSADNVLVNAIAPGPIETPLIDGINQAWKTAKAAELPLGRFGRADEVAPVALLLASEPGGNLFVGQTLGPNSGDVMP</sequence>
<evidence type="ECO:0000256" key="5">
    <source>
        <dbReference type="ARBA" id="ARBA00017650"/>
    </source>
</evidence>
<name>D4GEJ2_PANAM</name>
<dbReference type="Proteomes" id="UP000001702">
    <property type="component" value="Chromosome"/>
</dbReference>
<evidence type="ECO:0000256" key="15">
    <source>
        <dbReference type="ARBA" id="ARBA00033040"/>
    </source>
</evidence>
<keyword evidence="10" id="KW-0443">Lipid metabolism</keyword>
<dbReference type="HOGENOM" id="CLU_535113_0_0_6"/>
<protein>
    <recommendedName>
        <fullName evidence="5">3-oxoacyl-[acyl-carrier-protein] reductase FabG</fullName>
        <ecNumber evidence="4">1.1.1.100</ecNumber>
    </recommendedName>
    <alternativeName>
        <fullName evidence="15">3-ketoacyl-acyl carrier protein reductase</fullName>
    </alternativeName>
    <alternativeName>
        <fullName evidence="12 14">Beta-Ketoacyl-acyl carrier protein reductase</fullName>
    </alternativeName>
    <alternativeName>
        <fullName evidence="13">Beta-ketoacyl-ACP reductase</fullName>
    </alternativeName>
</protein>
<comment type="pathway">
    <text evidence="2">Lipid metabolism; fatty acid biosynthesis.</text>
</comment>
<dbReference type="PRINTS" id="PR00080">
    <property type="entry name" value="SDRFAMILY"/>
</dbReference>
<keyword evidence="9" id="KW-0560">Oxidoreductase</keyword>
<comment type="similarity">
    <text evidence="3">Belongs to the short-chain dehydrogenases/reductases (SDR) family.</text>
</comment>
<dbReference type="InterPro" id="IPR036291">
    <property type="entry name" value="NAD(P)-bd_dom_sf"/>
</dbReference>
<keyword evidence="11" id="KW-0275">Fatty acid biosynthesis</keyword>
<evidence type="ECO:0000256" key="9">
    <source>
        <dbReference type="ARBA" id="ARBA00023002"/>
    </source>
</evidence>
<evidence type="ECO:0000256" key="7">
    <source>
        <dbReference type="ARBA" id="ARBA00022832"/>
    </source>
</evidence>
<evidence type="ECO:0000256" key="12">
    <source>
        <dbReference type="ARBA" id="ARBA00029743"/>
    </source>
</evidence>
<dbReference type="PANTHER" id="PTHR42879">
    <property type="entry name" value="3-OXOACYL-(ACYL-CARRIER-PROTEIN) REDUCTASE"/>
    <property type="match status" value="1"/>
</dbReference>
<comment type="function">
    <text evidence="1">Catalyzes the NADPH-dependent reduction of beta-ketoacyl-ACP substrates to beta-hydroxyacyl-ACP products, the first reductive step in the elongation cycle of fatty acid biosynthesis.</text>
</comment>
<dbReference type="KEGG" id="pam:PANA_1932"/>
<dbReference type="PROSITE" id="PS00061">
    <property type="entry name" value="ADH_SHORT"/>
    <property type="match status" value="2"/>
</dbReference>
<organism evidence="17 18">
    <name type="scientific">Pantoea ananatis (strain LMG 20103)</name>
    <dbReference type="NCBI Taxonomy" id="706191"/>
    <lineage>
        <taxon>Bacteria</taxon>
        <taxon>Pseudomonadati</taxon>
        <taxon>Pseudomonadota</taxon>
        <taxon>Gammaproteobacteria</taxon>
        <taxon>Enterobacterales</taxon>
        <taxon>Erwiniaceae</taxon>
        <taxon>Pantoea</taxon>
    </lineage>
</organism>
<dbReference type="GO" id="GO:0004316">
    <property type="term" value="F:3-oxoacyl-[acyl-carrier-protein] reductase (NADPH) activity"/>
    <property type="evidence" value="ECO:0007669"/>
    <property type="project" value="UniProtKB-EC"/>
</dbReference>
<evidence type="ECO:0000256" key="6">
    <source>
        <dbReference type="ARBA" id="ARBA00022516"/>
    </source>
</evidence>
<dbReference type="PANTHER" id="PTHR42879:SF2">
    <property type="entry name" value="3-OXOACYL-[ACYL-CARRIER-PROTEIN] REDUCTASE FABG"/>
    <property type="match status" value="1"/>
</dbReference>
<dbReference type="CDD" id="cd05233">
    <property type="entry name" value="SDR_c"/>
    <property type="match status" value="1"/>
</dbReference>
<evidence type="ECO:0000256" key="1">
    <source>
        <dbReference type="ARBA" id="ARBA00002607"/>
    </source>
</evidence>
<evidence type="ECO:0000256" key="2">
    <source>
        <dbReference type="ARBA" id="ARBA00005194"/>
    </source>
</evidence>
<evidence type="ECO:0000256" key="3">
    <source>
        <dbReference type="ARBA" id="ARBA00006484"/>
    </source>
</evidence>
<gene>
    <name evidence="17" type="primary">fabG</name>
    <name evidence="17" type="ordered locus">PANA_1932</name>
</gene>
<dbReference type="AlphaFoldDB" id="D4GEJ2"/>
<evidence type="ECO:0000256" key="13">
    <source>
        <dbReference type="ARBA" id="ARBA00029899"/>
    </source>
</evidence>
<evidence type="ECO:0000256" key="10">
    <source>
        <dbReference type="ARBA" id="ARBA00023098"/>
    </source>
</evidence>
<evidence type="ECO:0000256" key="11">
    <source>
        <dbReference type="ARBA" id="ARBA00023160"/>
    </source>
</evidence>
<dbReference type="EC" id="1.1.1.100" evidence="4"/>
<evidence type="ECO:0000256" key="8">
    <source>
        <dbReference type="ARBA" id="ARBA00022837"/>
    </source>
</evidence>
<evidence type="ECO:0000256" key="14">
    <source>
        <dbReference type="ARBA" id="ARBA00032683"/>
    </source>
</evidence>
<reference evidence="17 18" key="1">
    <citation type="journal article" date="2010" name="J. Bacteriol.">
        <title>Genome sequence of Pantoea ananatis LMG20103, the causative agent of Eucalyptus blight and dieback.</title>
        <authorList>
            <person name="De Maayer P."/>
            <person name="Chan W.Y."/>
            <person name="Venter S.N."/>
            <person name="Toth I.K."/>
            <person name="Birch P.R."/>
            <person name="Joubert F."/>
            <person name="Coutinho T.A."/>
        </authorList>
    </citation>
    <scope>NUCLEOTIDE SEQUENCE [LARGE SCALE GENOMIC DNA]</scope>
    <source>
        <strain evidence="17 18">LMG 20103</strain>
    </source>
</reference>
<dbReference type="Pfam" id="PF13561">
    <property type="entry name" value="adh_short_C2"/>
    <property type="match status" value="2"/>
</dbReference>
<dbReference type="eggNOG" id="COG1028">
    <property type="taxonomic scope" value="Bacteria"/>
</dbReference>
<dbReference type="SUPFAM" id="SSF51735">
    <property type="entry name" value="NAD(P)-binding Rossmann-fold domains"/>
    <property type="match status" value="2"/>
</dbReference>
<dbReference type="InterPro" id="IPR002347">
    <property type="entry name" value="SDR_fam"/>
</dbReference>
<dbReference type="FunFam" id="3.40.50.720:FF:000173">
    <property type="entry name" value="3-oxoacyl-[acyl-carrier protein] reductase"/>
    <property type="match status" value="1"/>
</dbReference>